<keyword evidence="1" id="KW-0812">Transmembrane</keyword>
<name>A0AA39CLC0_9EURO</name>
<evidence type="ECO:0000313" key="2">
    <source>
        <dbReference type="EMBL" id="KAJ9612156.1"/>
    </source>
</evidence>
<gene>
    <name evidence="2" type="ORF">H2200_003753</name>
</gene>
<sequence length="195" mass="21733">MLSSGAVTTTVIFQLVIGFIAVLLAAFSTACFGPEFAYGVVWWSLGWNLVTACLRLFTRGLHRSVAEQIVHLGFEIFALVNWLVATGVLIALNIHLNKLKKDYDFDVHNNIQLTDVLLTHQFTALGIGGLYCSYALNAVTGIVFCLFLLSTSDSIRFLIRSRRAPEGEVEKEYKYDNVNVSTQEQLVHKTSTRTI</sequence>
<keyword evidence="1" id="KW-1133">Transmembrane helix</keyword>
<organism evidence="2 3">
    <name type="scientific">Cladophialophora chaetospira</name>
    <dbReference type="NCBI Taxonomy" id="386627"/>
    <lineage>
        <taxon>Eukaryota</taxon>
        <taxon>Fungi</taxon>
        <taxon>Dikarya</taxon>
        <taxon>Ascomycota</taxon>
        <taxon>Pezizomycotina</taxon>
        <taxon>Eurotiomycetes</taxon>
        <taxon>Chaetothyriomycetidae</taxon>
        <taxon>Chaetothyriales</taxon>
        <taxon>Herpotrichiellaceae</taxon>
        <taxon>Cladophialophora</taxon>
    </lineage>
</organism>
<evidence type="ECO:0000313" key="3">
    <source>
        <dbReference type="Proteomes" id="UP001172673"/>
    </source>
</evidence>
<keyword evidence="3" id="KW-1185">Reference proteome</keyword>
<accession>A0AA39CLC0</accession>
<dbReference type="Proteomes" id="UP001172673">
    <property type="component" value="Unassembled WGS sequence"/>
</dbReference>
<dbReference type="AlphaFoldDB" id="A0AA39CLC0"/>
<feature type="transmembrane region" description="Helical" evidence="1">
    <location>
        <begin position="69"/>
        <end position="94"/>
    </location>
</feature>
<evidence type="ECO:0008006" key="4">
    <source>
        <dbReference type="Google" id="ProtNLM"/>
    </source>
</evidence>
<reference evidence="2" key="1">
    <citation type="submission" date="2022-10" db="EMBL/GenBank/DDBJ databases">
        <title>Culturing micro-colonial fungi from biological soil crusts in the Mojave desert and describing Neophaeococcomyces mojavensis, and introducing the new genera and species Taxawa tesnikishii.</title>
        <authorList>
            <person name="Kurbessoian T."/>
            <person name="Stajich J.E."/>
        </authorList>
    </citation>
    <scope>NUCLEOTIDE SEQUENCE</scope>
    <source>
        <strain evidence="2">TK_41</strain>
    </source>
</reference>
<feature type="transmembrane region" description="Helical" evidence="1">
    <location>
        <begin position="36"/>
        <end position="57"/>
    </location>
</feature>
<protein>
    <recommendedName>
        <fullName evidence="4">MARVEL domain-containing protein</fullName>
    </recommendedName>
</protein>
<keyword evidence="1" id="KW-0472">Membrane</keyword>
<feature type="transmembrane region" description="Helical" evidence="1">
    <location>
        <begin position="122"/>
        <end position="149"/>
    </location>
</feature>
<comment type="caution">
    <text evidence="2">The sequence shown here is derived from an EMBL/GenBank/DDBJ whole genome shotgun (WGS) entry which is preliminary data.</text>
</comment>
<dbReference type="EMBL" id="JAPDRK010000005">
    <property type="protein sequence ID" value="KAJ9612156.1"/>
    <property type="molecule type" value="Genomic_DNA"/>
</dbReference>
<evidence type="ECO:0000256" key="1">
    <source>
        <dbReference type="SAM" id="Phobius"/>
    </source>
</evidence>
<proteinExistence type="predicted"/>
<feature type="transmembrane region" description="Helical" evidence="1">
    <location>
        <begin position="12"/>
        <end position="30"/>
    </location>
</feature>